<dbReference type="Proteomes" id="UP000324632">
    <property type="component" value="Chromosome 19"/>
</dbReference>
<proteinExistence type="predicted"/>
<keyword evidence="2" id="KW-1185">Reference proteome</keyword>
<dbReference type="EMBL" id="SOYY01000019">
    <property type="protein sequence ID" value="KAA0707413.1"/>
    <property type="molecule type" value="Genomic_DNA"/>
</dbReference>
<protein>
    <submittedName>
        <fullName evidence="1">Uncharacterized protein</fullName>
    </submittedName>
</protein>
<dbReference type="AlphaFoldDB" id="A0A5A9NDC2"/>
<dbReference type="PANTHER" id="PTHR35087">
    <property type="entry name" value="SIMILAR TO HYPOTHETICAL PROTEIN FLJ40298"/>
    <property type="match status" value="1"/>
</dbReference>
<reference evidence="1 2" key="1">
    <citation type="journal article" date="2019" name="Mol. Ecol. Resour.">
        <title>Chromosome-level genome assembly of Triplophysa tibetana, a fish adapted to the harsh high-altitude environment of the Tibetan Plateau.</title>
        <authorList>
            <person name="Yang X."/>
            <person name="Liu H."/>
            <person name="Ma Z."/>
            <person name="Zou Y."/>
            <person name="Zou M."/>
            <person name="Mao Y."/>
            <person name="Li X."/>
            <person name="Wang H."/>
            <person name="Chen T."/>
            <person name="Wang W."/>
            <person name="Yang R."/>
        </authorList>
    </citation>
    <scope>NUCLEOTIDE SEQUENCE [LARGE SCALE GENOMIC DNA]</scope>
    <source>
        <strain evidence="1">TTIB1903HZAU</strain>
        <tissue evidence="1">Muscle</tissue>
    </source>
</reference>
<dbReference type="InterPro" id="IPR031365">
    <property type="entry name" value="CMIP6"/>
</dbReference>
<dbReference type="PANTHER" id="PTHR35087:SF1">
    <property type="entry name" value="RIKEN CDNA 4930505A04 GENE"/>
    <property type="match status" value="1"/>
</dbReference>
<evidence type="ECO:0000313" key="2">
    <source>
        <dbReference type="Proteomes" id="UP000324632"/>
    </source>
</evidence>
<name>A0A5A9NDC2_9TELE</name>
<gene>
    <name evidence="1" type="ORF">E1301_Tti021112</name>
</gene>
<evidence type="ECO:0000313" key="1">
    <source>
        <dbReference type="EMBL" id="KAA0707413.1"/>
    </source>
</evidence>
<organism evidence="1 2">
    <name type="scientific">Triplophysa tibetana</name>
    <dbReference type="NCBI Taxonomy" id="1572043"/>
    <lineage>
        <taxon>Eukaryota</taxon>
        <taxon>Metazoa</taxon>
        <taxon>Chordata</taxon>
        <taxon>Craniata</taxon>
        <taxon>Vertebrata</taxon>
        <taxon>Euteleostomi</taxon>
        <taxon>Actinopterygii</taxon>
        <taxon>Neopterygii</taxon>
        <taxon>Teleostei</taxon>
        <taxon>Ostariophysi</taxon>
        <taxon>Cypriniformes</taxon>
        <taxon>Nemacheilidae</taxon>
        <taxon>Triplophysa</taxon>
    </lineage>
</organism>
<accession>A0A5A9NDC2</accession>
<dbReference type="Pfam" id="PF15667">
    <property type="entry name" value="CMIP6"/>
    <property type="match status" value="1"/>
</dbReference>
<sequence>MTHVLPFKHELFNIIFSSSNTFRIFDETLPERLDPTDVYQNHKYPVRDPQENEMLKSHNIPHPVNATFIRTNVRFLNEPVAHMETRHTMAEQFNWWSGLTNQDVPSKAPYSKATTQRCDFQPVKDVPLIRLRESNRPPALGIIPTISFIDQPDSPLHSGRHMTDPTTVHAAVTGREAVRIGHSQRSAYRLVQPLAHCALRTPNAVKFNTHSLIGKDEVPSCTSSLVDLALSRHLSRCEPCVMSLLHLLSSFSHRWLNPSTHCSSALERWSSSG</sequence>
<comment type="caution">
    <text evidence="1">The sequence shown here is derived from an EMBL/GenBank/DDBJ whole genome shotgun (WGS) entry which is preliminary data.</text>
</comment>